<evidence type="ECO:0000313" key="3">
    <source>
        <dbReference type="Proteomes" id="UP000250140"/>
    </source>
</evidence>
<sequence>MVDNRLDRITNGLEHVSGGLEQLSQAMQKGGNGRGRQYPGGGLGDAFDDNASDDGDHFGAIRPLIRRDPRGVGIFGRPSGYGLQGPSMGRNVSNRFDTSETPYGAYGGIDRMRDSNTQPRGARGGIFGGRDVPGGRIVRNSMPGGHEDDERFMMHGGRNGMPLDPGGDLNDAGAEDDGPWSDIDSNSAQGEPPQRRRANLPGRIRRPGPSRHQSSQAIAQRRDVPPRNPYAEDAAESV</sequence>
<dbReference type="EMBL" id="KV749600">
    <property type="protein sequence ID" value="OCL08735.1"/>
    <property type="molecule type" value="Genomic_DNA"/>
</dbReference>
<accession>A0A8E2JT58</accession>
<proteinExistence type="predicted"/>
<feature type="compositionally biased region" description="Basic residues" evidence="1">
    <location>
        <begin position="195"/>
        <end position="209"/>
    </location>
</feature>
<protein>
    <submittedName>
        <fullName evidence="2">Uncharacterized protein</fullName>
    </submittedName>
</protein>
<evidence type="ECO:0000256" key="1">
    <source>
        <dbReference type="SAM" id="MobiDB-lite"/>
    </source>
</evidence>
<name>A0A8E2JT58_9PEZI</name>
<gene>
    <name evidence="2" type="ORF">AOQ84DRAFT_376480</name>
</gene>
<feature type="region of interest" description="Disordered" evidence="1">
    <location>
        <begin position="103"/>
        <end position="238"/>
    </location>
</feature>
<dbReference type="AlphaFoldDB" id="A0A8E2JT58"/>
<organism evidence="2 3">
    <name type="scientific">Glonium stellatum</name>
    <dbReference type="NCBI Taxonomy" id="574774"/>
    <lineage>
        <taxon>Eukaryota</taxon>
        <taxon>Fungi</taxon>
        <taxon>Dikarya</taxon>
        <taxon>Ascomycota</taxon>
        <taxon>Pezizomycotina</taxon>
        <taxon>Dothideomycetes</taxon>
        <taxon>Pleosporomycetidae</taxon>
        <taxon>Gloniales</taxon>
        <taxon>Gloniaceae</taxon>
        <taxon>Glonium</taxon>
    </lineage>
</organism>
<feature type="compositionally biased region" description="Gly residues" evidence="1">
    <location>
        <begin position="122"/>
        <end position="132"/>
    </location>
</feature>
<feature type="compositionally biased region" description="Gly residues" evidence="1">
    <location>
        <begin position="30"/>
        <end position="44"/>
    </location>
</feature>
<reference evidence="2 3" key="1">
    <citation type="journal article" date="2016" name="Nat. Commun.">
        <title>Ectomycorrhizal ecology is imprinted in the genome of the dominant symbiotic fungus Cenococcum geophilum.</title>
        <authorList>
            <consortium name="DOE Joint Genome Institute"/>
            <person name="Peter M."/>
            <person name="Kohler A."/>
            <person name="Ohm R.A."/>
            <person name="Kuo A."/>
            <person name="Krutzmann J."/>
            <person name="Morin E."/>
            <person name="Arend M."/>
            <person name="Barry K.W."/>
            <person name="Binder M."/>
            <person name="Choi C."/>
            <person name="Clum A."/>
            <person name="Copeland A."/>
            <person name="Grisel N."/>
            <person name="Haridas S."/>
            <person name="Kipfer T."/>
            <person name="LaButti K."/>
            <person name="Lindquist E."/>
            <person name="Lipzen A."/>
            <person name="Maire R."/>
            <person name="Meier B."/>
            <person name="Mihaltcheva S."/>
            <person name="Molinier V."/>
            <person name="Murat C."/>
            <person name="Poggeler S."/>
            <person name="Quandt C.A."/>
            <person name="Sperisen C."/>
            <person name="Tritt A."/>
            <person name="Tisserant E."/>
            <person name="Crous P.W."/>
            <person name="Henrissat B."/>
            <person name="Nehls U."/>
            <person name="Egli S."/>
            <person name="Spatafora J.W."/>
            <person name="Grigoriev I.V."/>
            <person name="Martin F.M."/>
        </authorList>
    </citation>
    <scope>NUCLEOTIDE SEQUENCE [LARGE SCALE GENOMIC DNA]</scope>
    <source>
        <strain evidence="2 3">CBS 207.34</strain>
    </source>
</reference>
<feature type="region of interest" description="Disordered" evidence="1">
    <location>
        <begin position="27"/>
        <end position="55"/>
    </location>
</feature>
<evidence type="ECO:0000313" key="2">
    <source>
        <dbReference type="EMBL" id="OCL08735.1"/>
    </source>
</evidence>
<keyword evidence="3" id="KW-1185">Reference proteome</keyword>
<dbReference type="Proteomes" id="UP000250140">
    <property type="component" value="Unassembled WGS sequence"/>
</dbReference>